<reference evidence="2 5" key="3">
    <citation type="journal article" date="2017" name="Nat. Microbiol.">
        <title>Natural product diversity associated with the nematode symbionts Photorhabdus and Xenorhabdus.</title>
        <authorList>
            <person name="Tobias N.J."/>
            <person name="Wolff H."/>
            <person name="Djahanschiri B."/>
            <person name="Grundmann F."/>
            <person name="Kronenwerth M."/>
            <person name="Shi Y.M."/>
            <person name="Simonyi S."/>
            <person name="Grun P."/>
            <person name="Shapiro-Ilan D."/>
            <person name="Pidot S.J."/>
            <person name="Stinear T.P."/>
            <person name="Ebersberger I."/>
            <person name="Bode H.B."/>
        </authorList>
    </citation>
    <scope>NUCLEOTIDE SEQUENCE [LARGE SCALE GENOMIC DNA]</scope>
    <source>
        <strain evidence="2 5">DSM 17908</strain>
    </source>
</reference>
<keyword evidence="5" id="KW-1185">Reference proteome</keyword>
<sequence>MKQSQKQPRVAPQNYLQGRKPHKIAYDDTIDQVSSMDKLADLLSLLYLVLYHVSTIWLPNCFPPMRPCHHCYITIIKPTLKKTAQTISGKESEKHIKIRVSQNNRFMPKRVSVSSWNIEKQEMNPVSVAEPMSLGDKAFNARNLNTLSQKEWILNHSLALQPQEQATWANSRLLALYGEGIQGEIETEGNLGYELGQTLDLKNFGAPLDGRALVTTITHTFSKFEWRTQLVLGSDWLQDLDTGMVPGIRGIHIGQVAENKDGPDKNHCLKVTMPILGKDNKPLQLLARLSTPFASNGSGLNLYPEEKDEVVLAFLEDDPRYPIILGAMHNPINPAPNAELNKGRGIVIKHDGKTQYLLLHPDEGIVFKEEKGEDNSKLVLKQGELLTQSSKKTEIDAKDLLLKGDNLEIRGANDVLIKGRKVKLNQ</sequence>
<accession>A0A1I3WTN1</accession>
<evidence type="ECO:0000259" key="1">
    <source>
        <dbReference type="Pfam" id="PF04717"/>
    </source>
</evidence>
<proteinExistence type="predicted"/>
<dbReference type="Pfam" id="PF04717">
    <property type="entry name" value="Phage_base_V"/>
    <property type="match status" value="1"/>
</dbReference>
<dbReference type="InterPro" id="IPR037026">
    <property type="entry name" value="Vgr_OB-fold_dom_sf"/>
</dbReference>
<name>A0A1I3WTN1_9GAMM</name>
<dbReference type="Proteomes" id="UP000224607">
    <property type="component" value="Unassembled WGS sequence"/>
</dbReference>
<dbReference type="STRING" id="351675.SAMN05421680_12933"/>
<dbReference type="Proteomes" id="UP000198919">
    <property type="component" value="Unassembled WGS sequence"/>
</dbReference>
<dbReference type="Gene3D" id="2.40.50.230">
    <property type="entry name" value="Gp5 N-terminal domain"/>
    <property type="match status" value="1"/>
</dbReference>
<reference evidence="3" key="2">
    <citation type="submission" date="2016-10" db="EMBL/GenBank/DDBJ databases">
        <authorList>
            <person name="de Groot N.N."/>
        </authorList>
    </citation>
    <scope>NUCLEOTIDE SEQUENCE [LARGE SCALE GENOMIC DNA]</scope>
    <source>
        <strain evidence="3">DSM 17908</strain>
    </source>
</reference>
<dbReference type="EMBL" id="NITY01000017">
    <property type="protein sequence ID" value="PHM38162.1"/>
    <property type="molecule type" value="Genomic_DNA"/>
</dbReference>
<evidence type="ECO:0000313" key="4">
    <source>
        <dbReference type="Proteomes" id="UP000198919"/>
    </source>
</evidence>
<dbReference type="AlphaFoldDB" id="A0A1I3WTN1"/>
<dbReference type="InterPro" id="IPR006531">
    <property type="entry name" value="Gp5/Vgr_OB"/>
</dbReference>
<organism evidence="3 4">
    <name type="scientific">Xenorhabdus mauleonii</name>
    <dbReference type="NCBI Taxonomy" id="351675"/>
    <lineage>
        <taxon>Bacteria</taxon>
        <taxon>Pseudomonadati</taxon>
        <taxon>Pseudomonadota</taxon>
        <taxon>Gammaproteobacteria</taxon>
        <taxon>Enterobacterales</taxon>
        <taxon>Morganellaceae</taxon>
        <taxon>Xenorhabdus</taxon>
    </lineage>
</organism>
<gene>
    <name evidence="3" type="ORF">SAMN05421680_12933</name>
    <name evidence="2" type="ORF">Xmau_03547</name>
</gene>
<evidence type="ECO:0000313" key="2">
    <source>
        <dbReference type="EMBL" id="PHM38162.1"/>
    </source>
</evidence>
<dbReference type="EMBL" id="FORG01000029">
    <property type="protein sequence ID" value="SFK10898.1"/>
    <property type="molecule type" value="Genomic_DNA"/>
</dbReference>
<feature type="domain" description="Gp5/Type VI secretion system Vgr protein OB-fold" evidence="1">
    <location>
        <begin position="253"/>
        <end position="329"/>
    </location>
</feature>
<evidence type="ECO:0000313" key="3">
    <source>
        <dbReference type="EMBL" id="SFK10898.1"/>
    </source>
</evidence>
<evidence type="ECO:0000313" key="5">
    <source>
        <dbReference type="Proteomes" id="UP000224607"/>
    </source>
</evidence>
<reference evidence="4" key="1">
    <citation type="submission" date="2016-10" db="EMBL/GenBank/DDBJ databases">
        <authorList>
            <person name="Varghese N."/>
            <person name="Submissions S."/>
        </authorList>
    </citation>
    <scope>NUCLEOTIDE SEQUENCE [LARGE SCALE GENOMIC DNA]</scope>
    <source>
        <strain evidence="4">DSM 17908</strain>
    </source>
</reference>
<dbReference type="SUPFAM" id="SSF69255">
    <property type="entry name" value="gp5 N-terminal domain-like"/>
    <property type="match status" value="1"/>
</dbReference>
<protein>
    <submittedName>
        <fullName evidence="2">VgrG family T6SS protein Cts2G</fullName>
    </submittedName>
</protein>